<protein>
    <submittedName>
        <fullName evidence="1">Uncharacterized protein</fullName>
    </submittedName>
</protein>
<proteinExistence type="predicted"/>
<comment type="caution">
    <text evidence="1">The sequence shown here is derived from an EMBL/GenBank/DDBJ whole genome shotgun (WGS) entry which is preliminary data.</text>
</comment>
<dbReference type="Proteomes" id="UP000027337">
    <property type="component" value="Unassembled WGS sequence"/>
</dbReference>
<keyword evidence="2" id="KW-1185">Reference proteome</keyword>
<dbReference type="AlphaFoldDB" id="A0A061SWH8"/>
<evidence type="ECO:0000313" key="2">
    <source>
        <dbReference type="Proteomes" id="UP000027337"/>
    </source>
</evidence>
<sequence length="74" mass="7739">MPGKIEYPAGNAKAPVRCKSPDGATYAVDVQSVLPAGEFRVAGLTAYGTGLIVSTVSAGDLLRFQNENGVTRRK</sequence>
<dbReference type="STRING" id="83219.PM02_06615"/>
<dbReference type="EMBL" id="JEMU01000004">
    <property type="protein sequence ID" value="KAJ04020.1"/>
    <property type="molecule type" value="Genomic_DNA"/>
</dbReference>
<reference evidence="1 2" key="1">
    <citation type="journal article" date="2014" name="Genome Announc.">
        <title>Draft Genome Sequences of Two Isolates of the Roseobacter Group, Sulfitobacter sp. Strains 3SOLIMAR09 and 1FIGIMAR09, from Harbors of Mallorca Island (Mediterranean Sea).</title>
        <authorList>
            <person name="Mas-Llado M."/>
            <person name="Pina-Villalonga J.M."/>
            <person name="Brunet-Galmes I."/>
            <person name="Nogales B."/>
            <person name="Bosch R."/>
        </authorList>
    </citation>
    <scope>NUCLEOTIDE SEQUENCE [LARGE SCALE GENOMIC DNA]</scope>
    <source>
        <strain evidence="1 2">1FIGIMAR09</strain>
    </source>
</reference>
<name>A0A061SWH8_9RHOB</name>
<gene>
    <name evidence="1" type="ORF">PM02_06615</name>
</gene>
<accession>A0A061SWH8</accession>
<evidence type="ECO:0000313" key="1">
    <source>
        <dbReference type="EMBL" id="KAJ04020.1"/>
    </source>
</evidence>
<organism evidence="1 2">
    <name type="scientific">Sulfitobacter mediterraneus</name>
    <dbReference type="NCBI Taxonomy" id="83219"/>
    <lineage>
        <taxon>Bacteria</taxon>
        <taxon>Pseudomonadati</taxon>
        <taxon>Pseudomonadota</taxon>
        <taxon>Alphaproteobacteria</taxon>
        <taxon>Rhodobacterales</taxon>
        <taxon>Roseobacteraceae</taxon>
        <taxon>Sulfitobacter</taxon>
    </lineage>
</organism>